<dbReference type="Gene3D" id="3.40.220.10">
    <property type="entry name" value="Leucine Aminopeptidase, subunit E, domain 1"/>
    <property type="match status" value="1"/>
</dbReference>
<gene>
    <name evidence="1" type="ORF">OXX778_LOCUS10745</name>
</gene>
<proteinExistence type="predicted"/>
<evidence type="ECO:0008006" key="3">
    <source>
        <dbReference type="Google" id="ProtNLM"/>
    </source>
</evidence>
<keyword evidence="2" id="KW-1185">Reference proteome</keyword>
<dbReference type="InterPro" id="IPR043472">
    <property type="entry name" value="Macro_dom-like"/>
</dbReference>
<evidence type="ECO:0000313" key="2">
    <source>
        <dbReference type="Proteomes" id="UP000663879"/>
    </source>
</evidence>
<protein>
    <recommendedName>
        <fullName evidence="3">Macro domain-containing protein</fullName>
    </recommendedName>
</protein>
<dbReference type="SUPFAM" id="SSF52949">
    <property type="entry name" value="Macro domain-like"/>
    <property type="match status" value="1"/>
</dbReference>
<sequence length="569" mass="65300">MASALVQENIKYEKSKGFMKSHVVKYKSQNPWNNSFYSIKSKNGLNELKLCLINSDLTNIDANCILNIHEYGAQNPKLDILFQKAGQIFKNEFDAKLKNNLVNLMNGFDVSFITLSGDLINCEYILNFVYIKKTYSQRNEIFQKAYDIYTKIVNMANISNIRTLAISLPFLNNEIDSCLKALIESTYRFSEIINNQSLKFIYVVSDRQEILKKFENFISNGFKTEYLASNFDDKKNFQKRSKNKATTMTSVLMNENDQNDKNSMLASSSKIKPQINLFENSIETPKIENDTKCDICKKCTLLLNPVTSVYNKYCGKDSTCAKCSSLPDGSSLNCYFCDVYIFLDKLAEYENLILNHDLIICSYDFCDLINEEKEIVKLTCGHRACNLVKSSSRLCTICGIHKLLDTLCLVKKINVNKIKWTRIKELKYVSKNDVTPVSDQDIFIINSSVQTKEYHEWNGVFDKSVQDNFYIMNFFVPDGQIESSDKKVNYHGFVKKVFLPKTVEGDLISKLIEDKFTQGSLLNLKTCESKVDDLVVDFICADLFKISKQDLIEALKDENYLDNLKTIVS</sequence>
<name>A0A813YQU4_9BILA</name>
<accession>A0A813YQU4</accession>
<dbReference type="Proteomes" id="UP000663879">
    <property type="component" value="Unassembled WGS sequence"/>
</dbReference>
<evidence type="ECO:0000313" key="1">
    <source>
        <dbReference type="EMBL" id="CAF0887680.1"/>
    </source>
</evidence>
<dbReference type="OrthoDB" id="10627997at2759"/>
<organism evidence="1 2">
    <name type="scientific">Brachionus calyciflorus</name>
    <dbReference type="NCBI Taxonomy" id="104777"/>
    <lineage>
        <taxon>Eukaryota</taxon>
        <taxon>Metazoa</taxon>
        <taxon>Spiralia</taxon>
        <taxon>Gnathifera</taxon>
        <taxon>Rotifera</taxon>
        <taxon>Eurotatoria</taxon>
        <taxon>Monogononta</taxon>
        <taxon>Pseudotrocha</taxon>
        <taxon>Ploima</taxon>
        <taxon>Brachionidae</taxon>
        <taxon>Brachionus</taxon>
    </lineage>
</organism>
<dbReference type="AlphaFoldDB" id="A0A813YQU4"/>
<dbReference type="EMBL" id="CAJNOC010001741">
    <property type="protein sequence ID" value="CAF0887680.1"/>
    <property type="molecule type" value="Genomic_DNA"/>
</dbReference>
<comment type="caution">
    <text evidence="1">The sequence shown here is derived from an EMBL/GenBank/DDBJ whole genome shotgun (WGS) entry which is preliminary data.</text>
</comment>
<reference evidence="1" key="1">
    <citation type="submission" date="2021-02" db="EMBL/GenBank/DDBJ databases">
        <authorList>
            <person name="Nowell W R."/>
        </authorList>
    </citation>
    <scope>NUCLEOTIDE SEQUENCE</scope>
    <source>
        <strain evidence="1">Ploen Becks lab</strain>
    </source>
</reference>